<dbReference type="GO" id="GO:0000166">
    <property type="term" value="F:nucleotide binding"/>
    <property type="evidence" value="ECO:0007669"/>
    <property type="project" value="InterPro"/>
</dbReference>
<name>A0A132PBH9_9MYCO</name>
<dbReference type="Gene3D" id="3.30.360.10">
    <property type="entry name" value="Dihydrodipicolinate Reductase, domain 2"/>
    <property type="match status" value="1"/>
</dbReference>
<dbReference type="Pfam" id="PF01408">
    <property type="entry name" value="GFO_IDH_MocA"/>
    <property type="match status" value="1"/>
</dbReference>
<gene>
    <name evidence="4" type="ORF">AFM11_34510</name>
</gene>
<organism evidence="4 5">
    <name type="scientific">Mycolicibacterium wolinskyi</name>
    <dbReference type="NCBI Taxonomy" id="59750"/>
    <lineage>
        <taxon>Bacteria</taxon>
        <taxon>Bacillati</taxon>
        <taxon>Actinomycetota</taxon>
        <taxon>Actinomycetes</taxon>
        <taxon>Mycobacteriales</taxon>
        <taxon>Mycobacteriaceae</taxon>
        <taxon>Mycolicibacterium</taxon>
    </lineage>
</organism>
<dbReference type="InterPro" id="IPR036291">
    <property type="entry name" value="NAD(P)-bd_dom_sf"/>
</dbReference>
<comment type="caution">
    <text evidence="4">The sequence shown here is derived from an EMBL/GenBank/DDBJ whole genome shotgun (WGS) entry which is preliminary data.</text>
</comment>
<dbReference type="InterPro" id="IPR000683">
    <property type="entry name" value="Gfo/Idh/MocA-like_OxRdtase_N"/>
</dbReference>
<dbReference type="Proteomes" id="UP000070612">
    <property type="component" value="Unassembled WGS sequence"/>
</dbReference>
<feature type="domain" description="Gfo/Idh/MocA-like oxidoreductase N-terminal" evidence="2">
    <location>
        <begin position="12"/>
        <end position="122"/>
    </location>
</feature>
<dbReference type="STRING" id="59750.AWC31_17285"/>
<keyword evidence="5" id="KW-1185">Reference proteome</keyword>
<evidence type="ECO:0000256" key="1">
    <source>
        <dbReference type="ARBA" id="ARBA00023002"/>
    </source>
</evidence>
<dbReference type="AlphaFoldDB" id="A0A132PBH9"/>
<dbReference type="SUPFAM" id="SSF51735">
    <property type="entry name" value="NAD(P)-binding Rossmann-fold domains"/>
    <property type="match status" value="1"/>
</dbReference>
<dbReference type="Pfam" id="PF22725">
    <property type="entry name" value="GFO_IDH_MocA_C3"/>
    <property type="match status" value="1"/>
</dbReference>
<dbReference type="InterPro" id="IPR050463">
    <property type="entry name" value="Gfo/Idh/MocA_oxidrdct_glycsds"/>
</dbReference>
<dbReference type="PATRIC" id="fig|59750.3.peg.5247"/>
<proteinExistence type="predicted"/>
<reference evidence="4 5" key="1">
    <citation type="submission" date="2015-07" db="EMBL/GenBank/DDBJ databases">
        <title>A draft genome sequence of Mycobacterium wolinskyi.</title>
        <authorList>
            <person name="de Man T.J."/>
            <person name="Perry K.A."/>
            <person name="Coulliette A.D."/>
            <person name="Jensen B."/>
            <person name="Toney N.C."/>
            <person name="Limbago B.M."/>
            <person name="Noble-Wang J."/>
        </authorList>
    </citation>
    <scope>NUCLEOTIDE SEQUENCE [LARGE SCALE GENOMIC DNA]</scope>
    <source>
        <strain evidence="4 5">CDC_01</strain>
    </source>
</reference>
<feature type="domain" description="GFO/IDH/MocA-like oxidoreductase" evidence="3">
    <location>
        <begin position="137"/>
        <end position="247"/>
    </location>
</feature>
<dbReference type="GO" id="GO:0016491">
    <property type="term" value="F:oxidoreductase activity"/>
    <property type="evidence" value="ECO:0007669"/>
    <property type="project" value="UniProtKB-KW"/>
</dbReference>
<accession>A0A132PBH9</accession>
<dbReference type="InterPro" id="IPR055170">
    <property type="entry name" value="GFO_IDH_MocA-like_dom"/>
</dbReference>
<sequence length="354" mass="36841">MTFWRETVTEQLRAGVIGAGFIGAVHANAVRAAGGVVTRVAASTPERSAEAAHRLGALGSAATAEELIDSDDVEVVHICTPNSLHVPLARRALAAGKPVICEKPLATTLSDASSLAAEAKGRVATVPFVYRFYPAIREAWARIAAGEAGPLHLLHGAYLQDWQAGGASAGWRGEDTEGGAYRAFADIGVHWCDLVEFTTGHRITRLLARTTANGTVTTVLFDTDAGAAGSMLASQTAIGRRNALRISLDGADAAYGFDQENPENLFVGGMDGNLTLHRGSPATSAATARYSLLPPGHPQGYQDCFNAFVADTYAAIDGSAPDGLPTFADGLRAAALVDAVITSSQSATWVEVPT</sequence>
<protein>
    <submittedName>
        <fullName evidence="4">Oxidoreductase</fullName>
    </submittedName>
</protein>
<evidence type="ECO:0000313" key="4">
    <source>
        <dbReference type="EMBL" id="KWX19654.1"/>
    </source>
</evidence>
<evidence type="ECO:0000313" key="5">
    <source>
        <dbReference type="Proteomes" id="UP000070612"/>
    </source>
</evidence>
<dbReference type="SUPFAM" id="SSF55347">
    <property type="entry name" value="Glyceraldehyde-3-phosphate dehydrogenase-like, C-terminal domain"/>
    <property type="match status" value="1"/>
</dbReference>
<dbReference type="PANTHER" id="PTHR43818">
    <property type="entry name" value="BCDNA.GH03377"/>
    <property type="match status" value="1"/>
</dbReference>
<evidence type="ECO:0000259" key="3">
    <source>
        <dbReference type="Pfam" id="PF22725"/>
    </source>
</evidence>
<dbReference type="Gene3D" id="3.40.50.720">
    <property type="entry name" value="NAD(P)-binding Rossmann-like Domain"/>
    <property type="match status" value="1"/>
</dbReference>
<keyword evidence="1" id="KW-0560">Oxidoreductase</keyword>
<evidence type="ECO:0000259" key="2">
    <source>
        <dbReference type="Pfam" id="PF01408"/>
    </source>
</evidence>
<dbReference type="EMBL" id="LGTW01000038">
    <property type="protein sequence ID" value="KWX19654.1"/>
    <property type="molecule type" value="Genomic_DNA"/>
</dbReference>
<dbReference type="PANTHER" id="PTHR43818:SF11">
    <property type="entry name" value="BCDNA.GH03377"/>
    <property type="match status" value="1"/>
</dbReference>